<name>A0ABD3EKM0_9LAMI</name>
<organism evidence="6 7">
    <name type="scientific">Castilleja foliolosa</name>
    <dbReference type="NCBI Taxonomy" id="1961234"/>
    <lineage>
        <taxon>Eukaryota</taxon>
        <taxon>Viridiplantae</taxon>
        <taxon>Streptophyta</taxon>
        <taxon>Embryophyta</taxon>
        <taxon>Tracheophyta</taxon>
        <taxon>Spermatophyta</taxon>
        <taxon>Magnoliopsida</taxon>
        <taxon>eudicotyledons</taxon>
        <taxon>Gunneridae</taxon>
        <taxon>Pentapetalae</taxon>
        <taxon>asterids</taxon>
        <taxon>lamiids</taxon>
        <taxon>Lamiales</taxon>
        <taxon>Orobanchaceae</taxon>
        <taxon>Pedicularideae</taxon>
        <taxon>Castillejinae</taxon>
        <taxon>Castilleja</taxon>
    </lineage>
</organism>
<dbReference type="Pfam" id="PF01501">
    <property type="entry name" value="Glyco_transf_8"/>
    <property type="match status" value="1"/>
</dbReference>
<dbReference type="InterPro" id="IPR029993">
    <property type="entry name" value="GAUT"/>
</dbReference>
<evidence type="ECO:0000256" key="5">
    <source>
        <dbReference type="RuleBase" id="RU362027"/>
    </source>
</evidence>
<dbReference type="EMBL" id="JAVIJP010000002">
    <property type="protein sequence ID" value="KAL3654858.1"/>
    <property type="molecule type" value="Genomic_DNA"/>
</dbReference>
<evidence type="ECO:0000313" key="6">
    <source>
        <dbReference type="EMBL" id="KAL3654858.1"/>
    </source>
</evidence>
<comment type="similarity">
    <text evidence="2 5">Belongs to the glycosyltransferase 8 family.</text>
</comment>
<sequence length="639" mass="72431">MKGGGGGVSSSYSLPAKRRWKGLVIAVLGLVFLSMLVPLVFLLGLHNGFHSTIAISGFGTEQRNSDPVHPSTHADDLIRRFSPTLPQVVRDNVVKESGNVVKETGNVVKETGNIVKGGAGNVVKEAGNNTKGKSTPADVPKQVRKDSVASVVRGNITSNVIAANEGEMMCELKFGSYCLWRREQKEKMNDSVVKKMKDLLFVARAYYPSIAKLPTLDKLSQEMKQNIQDFERVLSETTTDKDLPPRNKQMIKMMETVIAKAKSCPVDCNNVDKKFRQLVDLTEDEANFHMKQSAFLYKLAVQTMPKSLHCLSMRLTVEYFRSSVDIEHVEQALAKKLVNPELYHYIIFSRNILASSVAINSTVQHAKESEKQVFHLLTDKENYFSMKLWFSRHKYGDATVQVLNVEGLKLDNHPKVAPLHLPEEFRFSFHRVDKLSSNQFRTQYLSMFSHSFYLLPEIFQSLEKVVVLDDDTVVQRDLSALWDLDMRGKVNGAMQSCDLSLFHLKNYLPSSSFDENSCSWASGINIIDLSRWRIHNLTKTYQQLVHEMSKEGGLTETTTLSASLLTFQGLVYPLEDDWMVSGLGYNYRTELNVLEKAAVLHFDGSMKPWLELGIPKYKRFWRKYLNSQNQFLSDCNVNP</sequence>
<dbReference type="PANTHER" id="PTHR32116">
    <property type="entry name" value="GALACTURONOSYLTRANSFERASE 4-RELATED"/>
    <property type="match status" value="1"/>
</dbReference>
<evidence type="ECO:0000313" key="7">
    <source>
        <dbReference type="Proteomes" id="UP001632038"/>
    </source>
</evidence>
<evidence type="ECO:0000256" key="3">
    <source>
        <dbReference type="ARBA" id="ARBA00022676"/>
    </source>
</evidence>
<comment type="subcellular location">
    <subcellularLocation>
        <location evidence="5">Golgi apparatus membrane</location>
        <topology evidence="5">Single-pass type II membrane protein</topology>
    </subcellularLocation>
</comment>
<keyword evidence="3 5" id="KW-0328">Glycosyltransferase</keyword>
<accession>A0ABD3EKM0</accession>
<dbReference type="InterPro" id="IPR029044">
    <property type="entry name" value="Nucleotide-diphossugar_trans"/>
</dbReference>
<dbReference type="Proteomes" id="UP001632038">
    <property type="component" value="Unassembled WGS sequence"/>
</dbReference>
<keyword evidence="5" id="KW-1133">Transmembrane helix</keyword>
<reference evidence="7" key="1">
    <citation type="journal article" date="2024" name="IScience">
        <title>Strigolactones Initiate the Formation of Haustorium-like Structures in Castilleja.</title>
        <authorList>
            <person name="Buerger M."/>
            <person name="Peterson D."/>
            <person name="Chory J."/>
        </authorList>
    </citation>
    <scope>NUCLEOTIDE SEQUENCE [LARGE SCALE GENOMIC DNA]</scope>
</reference>
<proteinExistence type="inferred from homology"/>
<comment type="caution">
    <text evidence="6">The sequence shown here is derived from an EMBL/GenBank/DDBJ whole genome shotgun (WGS) entry which is preliminary data.</text>
</comment>
<keyword evidence="5" id="KW-0961">Cell wall biogenesis/degradation</keyword>
<dbReference type="EC" id="2.4.1.-" evidence="5"/>
<dbReference type="AlphaFoldDB" id="A0ABD3EKM0"/>
<protein>
    <recommendedName>
        <fullName evidence="5">Hexosyltransferase</fullName>
        <ecNumber evidence="5">2.4.1.-</ecNumber>
    </recommendedName>
</protein>
<evidence type="ECO:0000256" key="2">
    <source>
        <dbReference type="ARBA" id="ARBA00006351"/>
    </source>
</evidence>
<dbReference type="GO" id="GO:0071555">
    <property type="term" value="P:cell wall organization"/>
    <property type="evidence" value="ECO:0007669"/>
    <property type="project" value="UniProtKB-KW"/>
</dbReference>
<dbReference type="Pfam" id="PF25557">
    <property type="entry name" value="GAUT_1"/>
    <property type="match status" value="1"/>
</dbReference>
<keyword evidence="5" id="KW-0472">Membrane</keyword>
<keyword evidence="5" id="KW-0333">Golgi apparatus</keyword>
<feature type="transmembrane region" description="Helical" evidence="5">
    <location>
        <begin position="23"/>
        <end position="45"/>
    </location>
</feature>
<keyword evidence="4" id="KW-0808">Transferase</keyword>
<evidence type="ECO:0000256" key="4">
    <source>
        <dbReference type="ARBA" id="ARBA00022679"/>
    </source>
</evidence>
<dbReference type="SUPFAM" id="SSF53448">
    <property type="entry name" value="Nucleotide-diphospho-sugar transferases"/>
    <property type="match status" value="1"/>
</dbReference>
<comment type="pathway">
    <text evidence="1 5">Glycan metabolism; pectin biosynthesis.</text>
</comment>
<dbReference type="GO" id="GO:0000139">
    <property type="term" value="C:Golgi membrane"/>
    <property type="evidence" value="ECO:0007669"/>
    <property type="project" value="UniProtKB-SubCell"/>
</dbReference>
<evidence type="ECO:0000256" key="1">
    <source>
        <dbReference type="ARBA" id="ARBA00004877"/>
    </source>
</evidence>
<dbReference type="GO" id="GO:0016757">
    <property type="term" value="F:glycosyltransferase activity"/>
    <property type="evidence" value="ECO:0007669"/>
    <property type="project" value="UniProtKB-KW"/>
</dbReference>
<gene>
    <name evidence="6" type="ORF">CASFOL_000644</name>
</gene>
<dbReference type="InterPro" id="IPR002495">
    <property type="entry name" value="Glyco_trans_8"/>
</dbReference>
<keyword evidence="7" id="KW-1185">Reference proteome</keyword>
<keyword evidence="5" id="KW-0812">Transmembrane</keyword>
<dbReference type="Gene3D" id="3.90.550.10">
    <property type="entry name" value="Spore Coat Polysaccharide Biosynthesis Protein SpsA, Chain A"/>
    <property type="match status" value="1"/>
</dbReference>
<dbReference type="PANTHER" id="PTHR32116:SF12">
    <property type="entry name" value="GALACTURONOSYLTRANSFERASE 7-RELATED"/>
    <property type="match status" value="1"/>
</dbReference>